<gene>
    <name evidence="6" type="ORF">ASUIS_2563</name>
</gene>
<evidence type="ECO:0000256" key="1">
    <source>
        <dbReference type="ARBA" id="ARBA00001526"/>
    </source>
</evidence>
<dbReference type="KEGG" id="asui:ASUIS_2563"/>
<dbReference type="RefSeq" id="WP_118887530.1">
    <property type="nucleotide sequence ID" value="NZ_CP032100.1"/>
</dbReference>
<protein>
    <recommendedName>
        <fullName evidence="2">beta-lactamase</fullName>
        <ecNumber evidence="2">3.5.2.6</ecNumber>
    </recommendedName>
</protein>
<organism evidence="6 7">
    <name type="scientific">Arcobacter suis CECT 7833</name>
    <dbReference type="NCBI Taxonomy" id="663365"/>
    <lineage>
        <taxon>Bacteria</taxon>
        <taxon>Pseudomonadati</taxon>
        <taxon>Campylobacterota</taxon>
        <taxon>Epsilonproteobacteria</taxon>
        <taxon>Campylobacterales</taxon>
        <taxon>Arcobacteraceae</taxon>
        <taxon>Arcobacter</taxon>
    </lineage>
</organism>
<keyword evidence="5" id="KW-0472">Membrane</keyword>
<dbReference type="EC" id="3.5.2.6" evidence="2"/>
<dbReference type="AlphaFoldDB" id="A0AAD0SSW4"/>
<dbReference type="EMBL" id="CP032100">
    <property type="protein sequence ID" value="AXX90971.1"/>
    <property type="molecule type" value="Genomic_DNA"/>
</dbReference>
<keyword evidence="5" id="KW-1133">Transmembrane helix</keyword>
<dbReference type="GO" id="GO:0046677">
    <property type="term" value="P:response to antibiotic"/>
    <property type="evidence" value="ECO:0007669"/>
    <property type="project" value="UniProtKB-KW"/>
</dbReference>
<dbReference type="Pfam" id="PF08238">
    <property type="entry name" value="Sel1"/>
    <property type="match status" value="2"/>
</dbReference>
<sequence length="261" mass="29401">MCKVLFKYIAMVAILLMMSGCSILTQGYINSKPQIETLEVQKSTKKDVIDLLGEPAIYSINLNGSNSFSIYKYYYKTPTANVDTTLLIKGNYVDGCKNCGEITAFVKESFLTEKSILIGLSVKNDELIKQYVQAFNYIENKNFKEASEIFKNLSAKHFTPAQHTLALMYLKGDGVNIDYKEAFRLLELASNANYTPAIYDLGAMYKNAEGVPQNINKAKELYIKAANNNYPLAIQELIKIYQAEGNSKEVNKLSEQLRNLK</sequence>
<dbReference type="PANTHER" id="PTHR43628:SF1">
    <property type="entry name" value="CHITIN SYNTHASE REGULATORY FACTOR 2-RELATED"/>
    <property type="match status" value="1"/>
</dbReference>
<name>A0AAD0SSW4_9BACT</name>
<evidence type="ECO:0000313" key="6">
    <source>
        <dbReference type="EMBL" id="AXX90971.1"/>
    </source>
</evidence>
<keyword evidence="5" id="KW-0812">Transmembrane</keyword>
<evidence type="ECO:0000256" key="5">
    <source>
        <dbReference type="SAM" id="Phobius"/>
    </source>
</evidence>
<evidence type="ECO:0000256" key="2">
    <source>
        <dbReference type="ARBA" id="ARBA00012865"/>
    </source>
</evidence>
<dbReference type="SMART" id="SM00671">
    <property type="entry name" value="SEL1"/>
    <property type="match status" value="2"/>
</dbReference>
<accession>A0AAD0SSW4</accession>
<keyword evidence="7" id="KW-1185">Reference proteome</keyword>
<dbReference type="GO" id="GO:0008800">
    <property type="term" value="F:beta-lactamase activity"/>
    <property type="evidence" value="ECO:0007669"/>
    <property type="project" value="UniProtKB-EC"/>
</dbReference>
<dbReference type="Gene3D" id="1.25.40.10">
    <property type="entry name" value="Tetratricopeptide repeat domain"/>
    <property type="match status" value="1"/>
</dbReference>
<feature type="transmembrane region" description="Helical" evidence="5">
    <location>
        <begin position="6"/>
        <end position="25"/>
    </location>
</feature>
<evidence type="ECO:0000256" key="4">
    <source>
        <dbReference type="ARBA" id="ARBA00023251"/>
    </source>
</evidence>
<evidence type="ECO:0000256" key="3">
    <source>
        <dbReference type="ARBA" id="ARBA00023157"/>
    </source>
</evidence>
<dbReference type="InterPro" id="IPR011990">
    <property type="entry name" value="TPR-like_helical_dom_sf"/>
</dbReference>
<keyword evidence="4" id="KW-0046">Antibiotic resistance</keyword>
<proteinExistence type="predicted"/>
<evidence type="ECO:0000313" key="7">
    <source>
        <dbReference type="Proteomes" id="UP000263040"/>
    </source>
</evidence>
<keyword evidence="3" id="KW-1015">Disulfide bond</keyword>
<dbReference type="InterPro" id="IPR052945">
    <property type="entry name" value="Mitotic_Regulator"/>
</dbReference>
<dbReference type="PROSITE" id="PS51257">
    <property type="entry name" value="PROKAR_LIPOPROTEIN"/>
    <property type="match status" value="1"/>
</dbReference>
<dbReference type="PANTHER" id="PTHR43628">
    <property type="entry name" value="ACTIVATOR OF C KINASE PROTEIN 1-RELATED"/>
    <property type="match status" value="1"/>
</dbReference>
<dbReference type="InterPro" id="IPR006597">
    <property type="entry name" value="Sel1-like"/>
</dbReference>
<dbReference type="Proteomes" id="UP000263040">
    <property type="component" value="Chromosome"/>
</dbReference>
<dbReference type="SUPFAM" id="SSF81901">
    <property type="entry name" value="HCP-like"/>
    <property type="match status" value="1"/>
</dbReference>
<reference evidence="6 7" key="1">
    <citation type="submission" date="2018-08" db="EMBL/GenBank/DDBJ databases">
        <title>Complete genome of the Arcobacter suis type strain LMG 26152.</title>
        <authorList>
            <person name="Miller W.G."/>
            <person name="Yee E."/>
            <person name="Bono J.L."/>
        </authorList>
    </citation>
    <scope>NUCLEOTIDE SEQUENCE [LARGE SCALE GENOMIC DNA]</scope>
    <source>
        <strain evidence="6 7">CECT 7833</strain>
    </source>
</reference>
<comment type="catalytic activity">
    <reaction evidence="1">
        <text>a beta-lactam + H2O = a substituted beta-amino acid</text>
        <dbReference type="Rhea" id="RHEA:20401"/>
        <dbReference type="ChEBI" id="CHEBI:15377"/>
        <dbReference type="ChEBI" id="CHEBI:35627"/>
        <dbReference type="ChEBI" id="CHEBI:140347"/>
        <dbReference type="EC" id="3.5.2.6"/>
    </reaction>
</comment>